<sequence length="237" mass="26497">MSLTFADTHNMVAYLNKSDANDGFDQVIDFLNASYIKYALTINPHIYVLCIKQFWNTVVVKQTNDVAKLQALVDKKKVVITEATIRAALRLGDTEGVDFLSTEESFAELARIGYEKPSTKLTFYKAFFLSQWKFLIHTILQSLSAKRTSWNEFSSAMASAVICLSTAGFRDRPPMLAPGRYPQWRSRTAVGATDDSPAVPEHTTIETPTNMSPEIKAHFLTEKEAIHLILTGIGNNI</sequence>
<dbReference type="EMBL" id="BKCJ010414236">
    <property type="protein sequence ID" value="GFA38109.1"/>
    <property type="molecule type" value="Genomic_DNA"/>
</dbReference>
<organism evidence="1">
    <name type="scientific">Tanacetum cinerariifolium</name>
    <name type="common">Dalmatian daisy</name>
    <name type="synonym">Chrysanthemum cinerariifolium</name>
    <dbReference type="NCBI Taxonomy" id="118510"/>
    <lineage>
        <taxon>Eukaryota</taxon>
        <taxon>Viridiplantae</taxon>
        <taxon>Streptophyta</taxon>
        <taxon>Embryophyta</taxon>
        <taxon>Tracheophyta</taxon>
        <taxon>Spermatophyta</taxon>
        <taxon>Magnoliopsida</taxon>
        <taxon>eudicotyledons</taxon>
        <taxon>Gunneridae</taxon>
        <taxon>Pentapetalae</taxon>
        <taxon>asterids</taxon>
        <taxon>campanulids</taxon>
        <taxon>Asterales</taxon>
        <taxon>Asteraceae</taxon>
        <taxon>Asteroideae</taxon>
        <taxon>Anthemideae</taxon>
        <taxon>Anthemidinae</taxon>
        <taxon>Tanacetum</taxon>
    </lineage>
</organism>
<accession>A0A699JHL4</accession>
<evidence type="ECO:0008006" key="2">
    <source>
        <dbReference type="Google" id="ProtNLM"/>
    </source>
</evidence>
<comment type="caution">
    <text evidence="1">The sequence shown here is derived from an EMBL/GenBank/DDBJ whole genome shotgun (WGS) entry which is preliminary data.</text>
</comment>
<name>A0A699JHL4_TANCI</name>
<evidence type="ECO:0000313" key="1">
    <source>
        <dbReference type="EMBL" id="GFA38109.1"/>
    </source>
</evidence>
<reference evidence="1" key="1">
    <citation type="journal article" date="2019" name="Sci. Rep.">
        <title>Draft genome of Tanacetum cinerariifolium, the natural source of mosquito coil.</title>
        <authorList>
            <person name="Yamashiro T."/>
            <person name="Shiraishi A."/>
            <person name="Satake H."/>
            <person name="Nakayama K."/>
        </authorList>
    </citation>
    <scope>NUCLEOTIDE SEQUENCE</scope>
</reference>
<protein>
    <recommendedName>
        <fullName evidence="2">Xylulose kinase-1</fullName>
    </recommendedName>
</protein>
<gene>
    <name evidence="1" type="ORF">Tci_610081</name>
</gene>
<proteinExistence type="predicted"/>
<dbReference type="AlphaFoldDB" id="A0A699JHL4"/>